<dbReference type="AlphaFoldDB" id="L7W6H3"/>
<proteinExistence type="predicted"/>
<dbReference type="HOGENOM" id="CLU_3313588_0_0_10"/>
<organism evidence="1 2">
    <name type="scientific">Nonlabens dokdonensis (strain DSM 17205 / KCTC 12402 / DSW-6)</name>
    <name type="common">Donghaeana dokdonensis</name>
    <dbReference type="NCBI Taxonomy" id="592029"/>
    <lineage>
        <taxon>Bacteria</taxon>
        <taxon>Pseudomonadati</taxon>
        <taxon>Bacteroidota</taxon>
        <taxon>Flavobacteriia</taxon>
        <taxon>Flavobacteriales</taxon>
        <taxon>Flavobacteriaceae</taxon>
        <taxon>Nonlabens</taxon>
    </lineage>
</organism>
<name>L7W6H3_NONDD</name>
<dbReference type="KEGG" id="ndo:DDD_0602"/>
<evidence type="ECO:0000313" key="1">
    <source>
        <dbReference type="EMBL" id="AGC75729.1"/>
    </source>
</evidence>
<evidence type="ECO:0000313" key="2">
    <source>
        <dbReference type="Proteomes" id="UP000011173"/>
    </source>
</evidence>
<reference evidence="1 2" key="1">
    <citation type="journal article" date="2013" name="Genome Biol. Evol.">
        <title>Genomic makeup of the marine flavobacterium Nonlabens (Donghaeana) dokdonensis DSW-6 and identification of a novel class of rhodopsins.</title>
        <authorList>
            <person name="Kwon S.K."/>
            <person name="Kim B.K."/>
            <person name="Song J.Y."/>
            <person name="Kwak M.J."/>
            <person name="Lee C.H."/>
            <person name="Yoon J.H."/>
            <person name="Oh T.K."/>
            <person name="Kim J.F."/>
        </authorList>
    </citation>
    <scope>NUCLEOTIDE SEQUENCE [LARGE SCALE GENOMIC DNA]</scope>
    <source>
        <strain evidence="2">DSM 17205 / KCTC 12402 / DSW-6</strain>
    </source>
</reference>
<dbReference type="EMBL" id="CP001397">
    <property type="protein sequence ID" value="AGC75729.1"/>
    <property type="molecule type" value="Genomic_DNA"/>
</dbReference>
<gene>
    <name evidence="1" type="ordered locus">DDD_0602</name>
</gene>
<accession>L7W6H3</accession>
<dbReference type="Proteomes" id="UP000011173">
    <property type="component" value="Chromosome"/>
</dbReference>
<protein>
    <submittedName>
        <fullName evidence="1">Uncharacterized protein</fullName>
    </submittedName>
</protein>
<sequence length="39" mass="4807">MFLIEFQFTKFSKFLYKILNITLQNSQSFTTKFSKFLYI</sequence>